<keyword evidence="2" id="KW-1185">Reference proteome</keyword>
<evidence type="ECO:0000313" key="2">
    <source>
        <dbReference type="Proteomes" id="UP000828941"/>
    </source>
</evidence>
<evidence type="ECO:0000313" key="1">
    <source>
        <dbReference type="EMBL" id="KAI4335940.1"/>
    </source>
</evidence>
<comment type="caution">
    <text evidence="1">The sequence shown here is derived from an EMBL/GenBank/DDBJ whole genome shotgun (WGS) entry which is preliminary data.</text>
</comment>
<proteinExistence type="predicted"/>
<protein>
    <submittedName>
        <fullName evidence="1">Uncharacterized protein</fullName>
    </submittedName>
</protein>
<dbReference type="Proteomes" id="UP000828941">
    <property type="component" value="Chromosome 6"/>
</dbReference>
<gene>
    <name evidence="1" type="ORF">L6164_014534</name>
</gene>
<dbReference type="EMBL" id="CM039431">
    <property type="protein sequence ID" value="KAI4335940.1"/>
    <property type="molecule type" value="Genomic_DNA"/>
</dbReference>
<sequence length="975" mass="107369">MALLGTGANVQCTGYFPGYYSTRDLMFRAEGSTLTSSNCNGELKSDSYLNGSLPALSPTQFLGYYRELLKQTMLKHEAIFRDQIHDLHRLYQKQRELMDEIKRNELYKHNLSLETSWSSSTRSRVLSKNDQKTCCSPSLPWLTGQSSLLMAESIQLPLHSVQENNGKLCLAPVPTEGYAKDPQLSELKCRKVGKKILDLQLPADEYIDSEDESLEDDGFCKVPKPSLGSNGANSNDYEDLNALVKLEGKVTAKTDDLVGYSCLKNIPSRDLSNSTKLGSQNLSNDVILNPKKGKDIDACSDDLPLKQEKKHGPLFYINAGQNGMEKLSVSSEIFSKKPDHPCFLDQINQGAWSGRKFSNGESSVGAQGTIDGLVGPNSPLRTCSPYQLVSMGDTKGSVISPAVLWERPTVDLGQSPIAVQAFPSFGTSTPLCQSSISFMGMPGFSRDELYHCTSIKSGPNLDRSNFLLNSFCSGSKTSDPPLISTNDVNSPDKHGASHELKKYAKHSEDVRTPKNVNLNIMPFGCSDVEALQSNQVTDEENKFQDLERGLPWLKEKRALRVNPTTEESKNSTHIEPVLSQLDNLEGFHGFELKKVGDNDLSREKILVHDINGQPRASSDMHSSHAVPSYKNCSENRNAGKIEESCVSDVKVPCNHVTELAEMTSPGEHIKKNELEKKHKGLASHIDLNSCMDEDESMPIDIDLQAPVSPENKECSPPRGESDENQLEMSYRLVGLDNPEVLEEQVRIAAGSLVSISASVAYNGHQMTSCPPSESSASDSLHWFAGIVSSMMDYRENGVKEGFFGNTDDLEELLPAGFDYFEAMTLKLKETKVLNCCCCKSSDQNEEEGGSTSSTQPRNGRTNRGRRRKDFQGEILPSLASLSRYEVTEDLQTIGGLMEAAGTHLATGSLRSAGRNVLARGGRRSFTSSSNISDLLLKQLTDKTESGIEKSGLISWGKKTRKRRGQRYPARNPSLF</sequence>
<accession>A0ACB9NIH5</accession>
<reference evidence="1 2" key="1">
    <citation type="journal article" date="2022" name="DNA Res.">
        <title>Chromosomal-level genome assembly of the orchid tree Bauhinia variegata (Leguminosae; Cercidoideae) supports the allotetraploid origin hypothesis of Bauhinia.</title>
        <authorList>
            <person name="Zhong Y."/>
            <person name="Chen Y."/>
            <person name="Zheng D."/>
            <person name="Pang J."/>
            <person name="Liu Y."/>
            <person name="Luo S."/>
            <person name="Meng S."/>
            <person name="Qian L."/>
            <person name="Wei D."/>
            <person name="Dai S."/>
            <person name="Zhou R."/>
        </authorList>
    </citation>
    <scope>NUCLEOTIDE SEQUENCE [LARGE SCALE GENOMIC DNA]</scope>
    <source>
        <strain evidence="1">BV-YZ2020</strain>
    </source>
</reference>
<organism evidence="1 2">
    <name type="scientific">Bauhinia variegata</name>
    <name type="common">Purple orchid tree</name>
    <name type="synonym">Phanera variegata</name>
    <dbReference type="NCBI Taxonomy" id="167791"/>
    <lineage>
        <taxon>Eukaryota</taxon>
        <taxon>Viridiplantae</taxon>
        <taxon>Streptophyta</taxon>
        <taxon>Embryophyta</taxon>
        <taxon>Tracheophyta</taxon>
        <taxon>Spermatophyta</taxon>
        <taxon>Magnoliopsida</taxon>
        <taxon>eudicotyledons</taxon>
        <taxon>Gunneridae</taxon>
        <taxon>Pentapetalae</taxon>
        <taxon>rosids</taxon>
        <taxon>fabids</taxon>
        <taxon>Fabales</taxon>
        <taxon>Fabaceae</taxon>
        <taxon>Cercidoideae</taxon>
        <taxon>Cercideae</taxon>
        <taxon>Bauhiniinae</taxon>
        <taxon>Bauhinia</taxon>
    </lineage>
</organism>
<name>A0ACB9NIH5_BAUVA</name>